<dbReference type="SUPFAM" id="SSF52540">
    <property type="entry name" value="P-loop containing nucleoside triphosphate hydrolases"/>
    <property type="match status" value="1"/>
</dbReference>
<dbReference type="CDD" id="cd19481">
    <property type="entry name" value="RecA-like_protease"/>
    <property type="match status" value="1"/>
</dbReference>
<dbReference type="GO" id="GO:0008233">
    <property type="term" value="F:peptidase activity"/>
    <property type="evidence" value="ECO:0007669"/>
    <property type="project" value="UniProtKB-KW"/>
</dbReference>
<reference evidence="5 6" key="1">
    <citation type="submission" date="2024-06" db="EMBL/GenBank/DDBJ databases">
        <title>Genomic Encyclopedia of Type Strains, Phase V (KMG-V): Genome sequencing to study the core and pangenomes of soil and plant-associated prokaryotes.</title>
        <authorList>
            <person name="Whitman W."/>
        </authorList>
    </citation>
    <scope>NUCLEOTIDE SEQUENCE [LARGE SCALE GENOMIC DNA]</scope>
    <source>
        <strain evidence="5 6">USDA 160</strain>
    </source>
</reference>
<feature type="domain" description="AAA+ ATPase" evidence="4">
    <location>
        <begin position="356"/>
        <end position="484"/>
    </location>
</feature>
<dbReference type="InterPro" id="IPR003959">
    <property type="entry name" value="ATPase_AAA_core"/>
</dbReference>
<dbReference type="InterPro" id="IPR050221">
    <property type="entry name" value="26S_Proteasome_ATPase"/>
</dbReference>
<protein>
    <submittedName>
        <fullName evidence="5">ATP-dependent Clp protease adapter protein ClpS</fullName>
    </submittedName>
</protein>
<dbReference type="SMART" id="SM00382">
    <property type="entry name" value="AAA"/>
    <property type="match status" value="1"/>
</dbReference>
<evidence type="ECO:0000256" key="1">
    <source>
        <dbReference type="ARBA" id="ARBA00006914"/>
    </source>
</evidence>
<dbReference type="Gene3D" id="3.40.50.300">
    <property type="entry name" value="P-loop containing nucleotide triphosphate hydrolases"/>
    <property type="match status" value="1"/>
</dbReference>
<evidence type="ECO:0000313" key="5">
    <source>
        <dbReference type="EMBL" id="MET4717458.1"/>
    </source>
</evidence>
<comment type="caution">
    <text evidence="5">The sequence shown here is derived from an EMBL/GenBank/DDBJ whole genome shotgun (WGS) entry which is preliminary data.</text>
</comment>
<comment type="similarity">
    <text evidence="1">Belongs to the AAA ATPase family.</text>
</comment>
<evidence type="ECO:0000256" key="3">
    <source>
        <dbReference type="ARBA" id="ARBA00022840"/>
    </source>
</evidence>
<dbReference type="GO" id="GO:0006508">
    <property type="term" value="P:proteolysis"/>
    <property type="evidence" value="ECO:0007669"/>
    <property type="project" value="UniProtKB-KW"/>
</dbReference>
<keyword evidence="5" id="KW-0645">Protease</keyword>
<dbReference type="RefSeq" id="WP_038957711.1">
    <property type="nucleotide sequence ID" value="NZ_CP066351.1"/>
</dbReference>
<evidence type="ECO:0000256" key="2">
    <source>
        <dbReference type="ARBA" id="ARBA00022741"/>
    </source>
</evidence>
<organism evidence="5 6">
    <name type="scientific">Bradyrhizobium japonicum</name>
    <dbReference type="NCBI Taxonomy" id="375"/>
    <lineage>
        <taxon>Bacteria</taxon>
        <taxon>Pseudomonadati</taxon>
        <taxon>Pseudomonadota</taxon>
        <taxon>Alphaproteobacteria</taxon>
        <taxon>Hyphomicrobiales</taxon>
        <taxon>Nitrobacteraceae</taxon>
        <taxon>Bradyrhizobium</taxon>
    </lineage>
</organism>
<accession>A0ABV2RKJ2</accession>
<evidence type="ECO:0000259" key="4">
    <source>
        <dbReference type="SMART" id="SM00382"/>
    </source>
</evidence>
<name>A0ABV2RKJ2_BRAJP</name>
<dbReference type="Proteomes" id="UP001549291">
    <property type="component" value="Unassembled WGS sequence"/>
</dbReference>
<evidence type="ECO:0000313" key="6">
    <source>
        <dbReference type="Proteomes" id="UP001549291"/>
    </source>
</evidence>
<dbReference type="Pfam" id="PF00004">
    <property type="entry name" value="AAA"/>
    <property type="match status" value="1"/>
</dbReference>
<gene>
    <name evidence="5" type="ORF">ABIF63_001564</name>
</gene>
<dbReference type="Pfam" id="PF02617">
    <property type="entry name" value="ClpS"/>
    <property type="match status" value="1"/>
</dbReference>
<keyword evidence="3" id="KW-0067">ATP-binding</keyword>
<dbReference type="Gene3D" id="1.10.8.60">
    <property type="match status" value="1"/>
</dbReference>
<dbReference type="InterPro" id="IPR027417">
    <property type="entry name" value="P-loop_NTPase"/>
</dbReference>
<keyword evidence="5" id="KW-0378">Hydrolase</keyword>
<dbReference type="PANTHER" id="PTHR23073">
    <property type="entry name" value="26S PROTEASOME REGULATORY SUBUNIT"/>
    <property type="match status" value="1"/>
</dbReference>
<dbReference type="InterPro" id="IPR014719">
    <property type="entry name" value="Ribosomal_bL12_C/ClpS-like"/>
</dbReference>
<dbReference type="SUPFAM" id="SSF54736">
    <property type="entry name" value="ClpS-like"/>
    <property type="match status" value="1"/>
</dbReference>
<sequence>MSNMRGEHEPAQLVIHNDDDTPDEFVIGLLRQVFGKTEREAIALITQIEQKEKAVCGPYPQSVAEALFKSAKQYVWLGQHPLKITLEEIKTPCELCGKPQGQTDVRIGSRTVWLCSDCIRPADTVSTPVEPDKEFEFACDVLDWHFANVPRSKLVTTIRQFPGHMRVDVQAAIDRLFSDGIRLLGLNEEQRYETLSISRLLREGRYATAIAPLQYSDVDVGEKSPVKCLDNGLWLCEQDNLRYAVLLCAHREYSREPGIRIEILVPSGTAGAVLVRQRFGELEEAVQTARTYRGKILSLDADSDYRGRSRGITVHRLPLVARSEVILPEQTLRLLDRNVLTFVNTRDQLRRLGQSTRKGILLYGPPGTGKTHTIRYLATHLPGHTTLIITAEQIGLLGAYMSLARLLQPSMVVIEDVDLIARDRDDMGPCEESMLNKLLNEMDGLKEDADILFVLTTNRPEDLEGALAGRPGRIDQAIEVPLPDETGRGKLVRLYGKGLPIEDAVIAEAARRSEGTSCAFIKELMRRLAQASLARDGGNSVVSADIDEALDDMLFSGGRLNAQLLGGAQAMAAG</sequence>
<dbReference type="InterPro" id="IPR003593">
    <property type="entry name" value="AAA+_ATPase"/>
</dbReference>
<dbReference type="EMBL" id="JBEPTQ010000002">
    <property type="protein sequence ID" value="MET4717458.1"/>
    <property type="molecule type" value="Genomic_DNA"/>
</dbReference>
<dbReference type="Gene3D" id="3.30.1390.10">
    <property type="match status" value="1"/>
</dbReference>
<dbReference type="InterPro" id="IPR003769">
    <property type="entry name" value="ClpS_core"/>
</dbReference>
<keyword evidence="2" id="KW-0547">Nucleotide-binding</keyword>
<keyword evidence="6" id="KW-1185">Reference proteome</keyword>
<proteinExistence type="inferred from homology"/>